<comment type="similarity">
    <text evidence="1 6">Belongs to the glycosyl hydrolase 1 family.</text>
</comment>
<dbReference type="InterPro" id="IPR018120">
    <property type="entry name" value="Glyco_hydro_1_AS"/>
</dbReference>
<evidence type="ECO:0000256" key="5">
    <source>
        <dbReference type="PROSITE-ProRule" id="PRU10055"/>
    </source>
</evidence>
<dbReference type="Proteomes" id="UP000005384">
    <property type="component" value="Unassembled WGS sequence"/>
</dbReference>
<dbReference type="SUPFAM" id="SSF51445">
    <property type="entry name" value="(Trans)glycosidases"/>
    <property type="match status" value="1"/>
</dbReference>
<dbReference type="PRINTS" id="PR00131">
    <property type="entry name" value="GLHYDRLASE1"/>
</dbReference>
<evidence type="ECO:0000313" key="8">
    <source>
        <dbReference type="EMBL" id="EHI58658.1"/>
    </source>
</evidence>
<dbReference type="InterPro" id="IPR001360">
    <property type="entry name" value="Glyco_hydro_1"/>
</dbReference>
<dbReference type="FunFam" id="3.20.20.80:FF:000004">
    <property type="entry name" value="Beta-glucosidase 6-phospho-beta-glucosidase"/>
    <property type="match status" value="1"/>
</dbReference>
<dbReference type="EC" id="3.2.1.21" evidence="2"/>
<accession>G5IIM3</accession>
<dbReference type="Pfam" id="PF00232">
    <property type="entry name" value="Glyco_hydro_1"/>
    <property type="match status" value="1"/>
</dbReference>
<keyword evidence="3 7" id="KW-0378">Hydrolase</keyword>
<dbReference type="EMBL" id="ADLN01000092">
    <property type="protein sequence ID" value="EHI58658.1"/>
    <property type="molecule type" value="Genomic_DNA"/>
</dbReference>
<keyword evidence="4 7" id="KW-0326">Glycosidase</keyword>
<dbReference type="OrthoDB" id="2339329at2"/>
<dbReference type="Gene3D" id="3.20.20.80">
    <property type="entry name" value="Glycosidases"/>
    <property type="match status" value="1"/>
</dbReference>
<dbReference type="PANTHER" id="PTHR10353">
    <property type="entry name" value="GLYCOSYL HYDROLASE"/>
    <property type="match status" value="1"/>
</dbReference>
<gene>
    <name evidence="8" type="ORF">HMPREF9473_03351</name>
</gene>
<dbReference type="PANTHER" id="PTHR10353:SF36">
    <property type="entry name" value="LP05116P"/>
    <property type="match status" value="1"/>
</dbReference>
<dbReference type="GO" id="GO:0008422">
    <property type="term" value="F:beta-glucosidase activity"/>
    <property type="evidence" value="ECO:0007669"/>
    <property type="project" value="UniProtKB-EC"/>
</dbReference>
<dbReference type="PATRIC" id="fig|742737.3.peg.3330"/>
<dbReference type="InterPro" id="IPR017853">
    <property type="entry name" value="GH"/>
</dbReference>
<dbReference type="AlphaFoldDB" id="G5IIM3"/>
<evidence type="ECO:0000256" key="2">
    <source>
        <dbReference type="ARBA" id="ARBA00012744"/>
    </source>
</evidence>
<evidence type="ECO:0000256" key="1">
    <source>
        <dbReference type="ARBA" id="ARBA00010838"/>
    </source>
</evidence>
<proteinExistence type="inferred from homology"/>
<evidence type="ECO:0000256" key="6">
    <source>
        <dbReference type="RuleBase" id="RU003690"/>
    </source>
</evidence>
<name>G5IIM3_9FIRM</name>
<dbReference type="RefSeq" id="WP_006781331.1">
    <property type="nucleotide sequence ID" value="NZ_CP040506.1"/>
</dbReference>
<protein>
    <recommendedName>
        <fullName evidence="2">beta-glucosidase</fullName>
        <ecNumber evidence="2">3.2.1.21</ecNumber>
    </recommendedName>
</protein>
<dbReference type="PROSITE" id="PS00653">
    <property type="entry name" value="GLYCOSYL_HYDROL_F1_2"/>
    <property type="match status" value="1"/>
</dbReference>
<keyword evidence="9" id="KW-1185">Reference proteome</keyword>
<dbReference type="GO" id="GO:0005829">
    <property type="term" value="C:cytosol"/>
    <property type="evidence" value="ECO:0007669"/>
    <property type="project" value="TreeGrafter"/>
</dbReference>
<dbReference type="PROSITE" id="PS00572">
    <property type="entry name" value="GLYCOSYL_HYDROL_F1_1"/>
    <property type="match status" value="1"/>
</dbReference>
<dbReference type="InterPro" id="IPR033132">
    <property type="entry name" value="GH_1_N_CS"/>
</dbReference>
<dbReference type="GO" id="GO:0016052">
    <property type="term" value="P:carbohydrate catabolic process"/>
    <property type="evidence" value="ECO:0007669"/>
    <property type="project" value="TreeGrafter"/>
</dbReference>
<evidence type="ECO:0000256" key="4">
    <source>
        <dbReference type="ARBA" id="ARBA00023295"/>
    </source>
</evidence>
<evidence type="ECO:0000313" key="9">
    <source>
        <dbReference type="Proteomes" id="UP000005384"/>
    </source>
</evidence>
<organism evidence="8 9">
    <name type="scientific">Hungatella hathewayi WAL-18680</name>
    <dbReference type="NCBI Taxonomy" id="742737"/>
    <lineage>
        <taxon>Bacteria</taxon>
        <taxon>Bacillati</taxon>
        <taxon>Bacillota</taxon>
        <taxon>Clostridia</taxon>
        <taxon>Lachnospirales</taxon>
        <taxon>Lachnospiraceae</taxon>
        <taxon>Hungatella</taxon>
    </lineage>
</organism>
<sequence>MKDFLWGSATASYQCEGGWNEGNRAISMWDRYLHDNHLENGDVASDHYHRFEEDIRMMKEGGQNSYRFSIAWPRIIKNAEGEVNQEGVDFYNRVIDTCLKYDIEPFVTIFHWDLPDYLEQNGGWLNRQTTEAYAHYAKVCFEKFGDRVRLWTTFNEPRYYTFSGYLIGNYPPGHQDLQETVTSSYYMMLASAMAVKEFRNGGYQGQIGIVHSFSPIYGVDSTVETAIAARYAENFYNNWILDTAALGEIPGDLLAELYGRCDLSMMKPEDLELIKSYTVDFLGLNYYARVMIAPYTTGETTLIVNNKGKQAKGTSQTIIKGWFEQVRPESSQYTEWDTEIFPEGLCEGIRRVWNKYRLPVYITENGIGLYEDVTVEQVDDRQRIEFMDSHIHAVMQAKEEGCDVRGYYAWSPFDLYSWKNGTEKRYGLVAIDYEDGLKRKPKKSYYWYRDMIAQDQKN</sequence>
<reference evidence="8 9" key="1">
    <citation type="submission" date="2011-08" db="EMBL/GenBank/DDBJ databases">
        <title>The Genome Sequence of Clostridium hathewayi WAL-18680.</title>
        <authorList>
            <consortium name="The Broad Institute Genome Sequencing Platform"/>
            <person name="Earl A."/>
            <person name="Ward D."/>
            <person name="Feldgarden M."/>
            <person name="Gevers D."/>
            <person name="Finegold S.M."/>
            <person name="Summanen P.H."/>
            <person name="Molitoris D.R."/>
            <person name="Song M."/>
            <person name="Daigneault M."/>
            <person name="Allen-Vercoe E."/>
            <person name="Young S.K."/>
            <person name="Zeng Q."/>
            <person name="Gargeya S."/>
            <person name="Fitzgerald M."/>
            <person name="Haas B."/>
            <person name="Abouelleil A."/>
            <person name="Alvarado L."/>
            <person name="Arachchi H.M."/>
            <person name="Berlin A."/>
            <person name="Brown A."/>
            <person name="Chapman S.B."/>
            <person name="Chen Z."/>
            <person name="Dunbar C."/>
            <person name="Freedman E."/>
            <person name="Gearin G."/>
            <person name="Gellesch M."/>
            <person name="Goldberg J."/>
            <person name="Griggs A."/>
            <person name="Gujja S."/>
            <person name="Heiman D."/>
            <person name="Howarth C."/>
            <person name="Larson L."/>
            <person name="Lui A."/>
            <person name="MacDonald P.J.P."/>
            <person name="Montmayeur A."/>
            <person name="Murphy C."/>
            <person name="Neiman D."/>
            <person name="Pearson M."/>
            <person name="Priest M."/>
            <person name="Roberts A."/>
            <person name="Saif S."/>
            <person name="Shea T."/>
            <person name="Shenoy N."/>
            <person name="Sisk P."/>
            <person name="Stolte C."/>
            <person name="Sykes S."/>
            <person name="Wortman J."/>
            <person name="Nusbaum C."/>
            <person name="Birren B."/>
        </authorList>
    </citation>
    <scope>NUCLEOTIDE SEQUENCE [LARGE SCALE GENOMIC DNA]</scope>
    <source>
        <strain evidence="8 9">WAL-18680</strain>
    </source>
</reference>
<evidence type="ECO:0000256" key="3">
    <source>
        <dbReference type="ARBA" id="ARBA00022801"/>
    </source>
</evidence>
<comment type="caution">
    <text evidence="8">The sequence shown here is derived from an EMBL/GenBank/DDBJ whole genome shotgun (WGS) entry which is preliminary data.</text>
</comment>
<evidence type="ECO:0000256" key="7">
    <source>
        <dbReference type="RuleBase" id="RU004468"/>
    </source>
</evidence>
<feature type="active site" description="Nucleophile" evidence="5">
    <location>
        <position position="364"/>
    </location>
</feature>
<dbReference type="HOGENOM" id="CLU_001859_0_1_9"/>